<proteinExistence type="predicted"/>
<evidence type="ECO:0000259" key="1">
    <source>
        <dbReference type="Pfam" id="PF24740"/>
    </source>
</evidence>
<name>A0A7W8VFA2_9ACTN</name>
<accession>A0A7W8VFA2</accession>
<dbReference type="Proteomes" id="UP000572635">
    <property type="component" value="Unassembled WGS sequence"/>
</dbReference>
<keyword evidence="3" id="KW-1185">Reference proteome</keyword>
<feature type="domain" description="DUF7691" evidence="1">
    <location>
        <begin position="1"/>
        <end position="197"/>
    </location>
</feature>
<dbReference type="EMBL" id="JACHDB010000001">
    <property type="protein sequence ID" value="MBB5434202.1"/>
    <property type="molecule type" value="Genomic_DNA"/>
</dbReference>
<dbReference type="AlphaFoldDB" id="A0A7W8VFA2"/>
<reference evidence="2 3" key="1">
    <citation type="submission" date="2020-08" db="EMBL/GenBank/DDBJ databases">
        <title>Sequencing the genomes of 1000 actinobacteria strains.</title>
        <authorList>
            <person name="Klenk H.-P."/>
        </authorList>
    </citation>
    <scope>NUCLEOTIDE SEQUENCE [LARGE SCALE GENOMIC DNA]</scope>
    <source>
        <strain evidence="2 3">DSM 44551</strain>
    </source>
</reference>
<organism evidence="2 3">
    <name type="scientific">Nocardiopsis composta</name>
    <dbReference type="NCBI Taxonomy" id="157465"/>
    <lineage>
        <taxon>Bacteria</taxon>
        <taxon>Bacillati</taxon>
        <taxon>Actinomycetota</taxon>
        <taxon>Actinomycetes</taxon>
        <taxon>Streptosporangiales</taxon>
        <taxon>Nocardiopsidaceae</taxon>
        <taxon>Nocardiopsis</taxon>
    </lineage>
</organism>
<dbReference type="Pfam" id="PF24740">
    <property type="entry name" value="DUF7691"/>
    <property type="match status" value="1"/>
</dbReference>
<dbReference type="InterPro" id="IPR056108">
    <property type="entry name" value="DUF7691"/>
</dbReference>
<comment type="caution">
    <text evidence="2">The sequence shown here is derived from an EMBL/GenBank/DDBJ whole genome shotgun (WGS) entry which is preliminary data.</text>
</comment>
<evidence type="ECO:0000313" key="2">
    <source>
        <dbReference type="EMBL" id="MBB5434202.1"/>
    </source>
</evidence>
<sequence length="197" mass="21871">MTHVLSPYAVDIAALRSLVGSGDERRLHSLDLTDEDLLEEIDEVDESHLGWTADPVRSTLRGLVLGEEPDRRPAHLYGYCLEVLCRILPCSTPLPSRAWTGIDFLLFMHVKAELQKAGSAFDPATLIRTGPPVPLPPAGETRRIGHLEAEQVPEILADLDRIDEASIAPDVLTPIRQLHGWLRECARTGRGLVTYYH</sequence>
<dbReference type="RefSeq" id="WP_184394621.1">
    <property type="nucleotide sequence ID" value="NZ_BAAAJD010000021.1"/>
</dbReference>
<protein>
    <recommendedName>
        <fullName evidence="1">DUF7691 domain-containing protein</fullName>
    </recommendedName>
</protein>
<gene>
    <name evidence="2" type="ORF">HDA36_004286</name>
</gene>
<evidence type="ECO:0000313" key="3">
    <source>
        <dbReference type="Proteomes" id="UP000572635"/>
    </source>
</evidence>